<name>A0A0G1HRE3_9BACT</name>
<dbReference type="InterPro" id="IPR045584">
    <property type="entry name" value="Pilin-like"/>
</dbReference>
<protein>
    <recommendedName>
        <fullName evidence="3">Type II secretion system protein GspG C-terminal domain-containing protein</fullName>
    </recommendedName>
</protein>
<evidence type="ECO:0000313" key="1">
    <source>
        <dbReference type="EMBL" id="KKT49510.1"/>
    </source>
</evidence>
<organism evidence="1 2">
    <name type="scientific">Candidatus Collierbacteria bacterium GW2011_GWC2_44_18</name>
    <dbReference type="NCBI Taxonomy" id="1618392"/>
    <lineage>
        <taxon>Bacteria</taxon>
        <taxon>Candidatus Collieribacteriota</taxon>
    </lineage>
</organism>
<gene>
    <name evidence="1" type="ORF">UW41_C0005G0013</name>
</gene>
<evidence type="ECO:0008006" key="3">
    <source>
        <dbReference type="Google" id="ProtNLM"/>
    </source>
</evidence>
<evidence type="ECO:0000313" key="2">
    <source>
        <dbReference type="Proteomes" id="UP000034172"/>
    </source>
</evidence>
<reference evidence="1 2" key="1">
    <citation type="journal article" date="2015" name="Nature">
        <title>rRNA introns, odd ribosomes, and small enigmatic genomes across a large radiation of phyla.</title>
        <authorList>
            <person name="Brown C.T."/>
            <person name="Hug L.A."/>
            <person name="Thomas B.C."/>
            <person name="Sharon I."/>
            <person name="Castelle C.J."/>
            <person name="Singh A."/>
            <person name="Wilkins M.J."/>
            <person name="Williams K.H."/>
            <person name="Banfield J.F."/>
        </authorList>
    </citation>
    <scope>NUCLEOTIDE SEQUENCE [LARGE SCALE GENOMIC DNA]</scope>
</reference>
<sequence>MDVLLAMAILTVLATGYFLNSRGYIARAYDVRRKDDLNNIQIYLESYYDSFDTYPEDLPDCDQSLTFKQKKVSPSIPCDPTTKRPYYYETQADGYQSYKVYALLENTQDASIEKVSCTKGCGPSCAYNYGVSSPNVILNTCDVYYVCAPGGGKEGSCEVYADPVKSNCPESYKNDPTCRNACSDPKNRCKNASGKFVPK</sequence>
<dbReference type="EMBL" id="LCIE01000005">
    <property type="protein sequence ID" value="KKT49510.1"/>
    <property type="molecule type" value="Genomic_DNA"/>
</dbReference>
<dbReference type="Proteomes" id="UP000034172">
    <property type="component" value="Unassembled WGS sequence"/>
</dbReference>
<proteinExistence type="predicted"/>
<dbReference type="SUPFAM" id="SSF54523">
    <property type="entry name" value="Pili subunits"/>
    <property type="match status" value="1"/>
</dbReference>
<accession>A0A0G1HRE3</accession>
<comment type="caution">
    <text evidence="1">The sequence shown here is derived from an EMBL/GenBank/DDBJ whole genome shotgun (WGS) entry which is preliminary data.</text>
</comment>
<dbReference type="Gene3D" id="3.30.700.10">
    <property type="entry name" value="Glycoprotein, Type 4 Pilin"/>
    <property type="match status" value="1"/>
</dbReference>
<dbReference type="AlphaFoldDB" id="A0A0G1HRE3"/>
<dbReference type="STRING" id="1618392.UW41_C0005G0013"/>